<dbReference type="eggNOG" id="ENOG50349GI">
    <property type="taxonomic scope" value="Bacteria"/>
</dbReference>
<name>E6VU40_PSEA9</name>
<proteinExistence type="predicted"/>
<dbReference type="HOGENOM" id="CLU_097089_0_0_7"/>
<dbReference type="EMBL" id="CP002431">
    <property type="protein sequence ID" value="ADU62233.1"/>
    <property type="molecule type" value="Genomic_DNA"/>
</dbReference>
<organism evidence="2 3">
    <name type="scientific">Pseudodesulfovibrio aespoeensis (strain ATCC 700646 / DSM 10631 / Aspo-2)</name>
    <name type="common">Desulfovibrio aespoeensis</name>
    <dbReference type="NCBI Taxonomy" id="643562"/>
    <lineage>
        <taxon>Bacteria</taxon>
        <taxon>Pseudomonadati</taxon>
        <taxon>Thermodesulfobacteriota</taxon>
        <taxon>Desulfovibrionia</taxon>
        <taxon>Desulfovibrionales</taxon>
        <taxon>Desulfovibrionaceae</taxon>
    </lineage>
</organism>
<keyword evidence="3" id="KW-1185">Reference proteome</keyword>
<feature type="transmembrane region" description="Helical" evidence="1">
    <location>
        <begin position="96"/>
        <end position="116"/>
    </location>
</feature>
<feature type="transmembrane region" description="Helical" evidence="1">
    <location>
        <begin position="64"/>
        <end position="84"/>
    </location>
</feature>
<evidence type="ECO:0000313" key="2">
    <source>
        <dbReference type="EMBL" id="ADU62233.1"/>
    </source>
</evidence>
<feature type="transmembrane region" description="Helical" evidence="1">
    <location>
        <begin position="136"/>
        <end position="157"/>
    </location>
</feature>
<dbReference type="KEGG" id="das:Daes_1219"/>
<gene>
    <name evidence="2" type="ordered locus">Daes_1219</name>
</gene>
<protein>
    <submittedName>
        <fullName evidence="2">Cobalt transport protein</fullName>
    </submittedName>
</protein>
<dbReference type="Proteomes" id="UP000002191">
    <property type="component" value="Chromosome"/>
</dbReference>
<accession>E6VU40</accession>
<reference evidence="3" key="1">
    <citation type="submission" date="2010-12" db="EMBL/GenBank/DDBJ databases">
        <title>Complete sequence of Desulfovibrio aespoeensis Aspo-2.</title>
        <authorList>
            <consortium name="US DOE Joint Genome Institute"/>
            <person name="Lucas S."/>
            <person name="Copeland A."/>
            <person name="Lapidus A."/>
            <person name="Cheng J.-F."/>
            <person name="Goodwin L."/>
            <person name="Pitluck S."/>
            <person name="Chertkov O."/>
            <person name="Misra M."/>
            <person name="Detter J.C."/>
            <person name="Han C."/>
            <person name="Tapia R."/>
            <person name="Land M."/>
            <person name="Hauser L."/>
            <person name="Kyrpides N."/>
            <person name="Ivanova N."/>
            <person name="Ovchinnikova G."/>
            <person name="Pedersen K."/>
            <person name="Jagevall S."/>
            <person name="Hazen T."/>
            <person name="Woyke T."/>
        </authorList>
    </citation>
    <scope>NUCLEOTIDE SEQUENCE [LARGE SCALE GENOMIC DNA]</scope>
    <source>
        <strain evidence="3">ATCC 700646 / DSM 10631 / Aspo-2</strain>
    </source>
</reference>
<keyword evidence="1" id="KW-1133">Transmembrane helix</keyword>
<dbReference type="RefSeq" id="WP_013514164.1">
    <property type="nucleotide sequence ID" value="NC_014844.1"/>
</dbReference>
<evidence type="ECO:0000313" key="3">
    <source>
        <dbReference type="Proteomes" id="UP000002191"/>
    </source>
</evidence>
<dbReference type="STRING" id="643562.Daes_1219"/>
<keyword evidence="1" id="KW-0472">Membrane</keyword>
<evidence type="ECO:0000256" key="1">
    <source>
        <dbReference type="SAM" id="Phobius"/>
    </source>
</evidence>
<feature type="transmembrane region" description="Helical" evidence="1">
    <location>
        <begin position="222"/>
        <end position="241"/>
    </location>
</feature>
<reference evidence="2 3" key="2">
    <citation type="journal article" date="2014" name="Genome Announc.">
        <title>Complete Genome Sequence of the Subsurface, Mesophilic Sulfate-Reducing Bacterium Desulfovibrio aespoeensis Aspo-2.</title>
        <authorList>
            <person name="Pedersen K."/>
            <person name="Bengtsson A."/>
            <person name="Edlund J."/>
            <person name="Rabe L."/>
            <person name="Hazen T."/>
            <person name="Chakraborty R."/>
            <person name="Goodwin L."/>
            <person name="Shapiro N."/>
        </authorList>
    </citation>
    <scope>NUCLEOTIDE SEQUENCE [LARGE SCALE GENOMIC DNA]</scope>
    <source>
        <strain evidence="3">ATCC 700646 / DSM 10631 / Aspo-2</strain>
    </source>
</reference>
<keyword evidence="1" id="KW-0812">Transmembrane</keyword>
<dbReference type="AlphaFoldDB" id="E6VU40"/>
<sequence precursor="true">MMRGLAALARRLDPRLKLGAALVLGPVLWLVGAAQAGACALVLLALVAPLAADHPLGGRMVRSLLLFVVFWVAAKAGLDALSGLPLGAISAGAGELAIRLAALLLLGLFLALSSSARALGMAVAWAVRPVVGREQAWRLALSLALMVHFLPLCLSTVSQVRQTMARRCPRCGFFLRMVVIPQAVIRALGQKTWNQTLAVAGRNLDRPEAWEPDFSWTSRDTLLCLLVICALAGLIFPVIFVPSP</sequence>
<feature type="transmembrane region" description="Helical" evidence="1">
    <location>
        <begin position="21"/>
        <end position="52"/>
    </location>
</feature>